<comment type="catalytic activity">
    <reaction evidence="1 5">
        <text>Cleavage of hydrophobic, N-terminal signal or leader sequences from secreted and periplasmic proteins.</text>
        <dbReference type="EC" id="3.4.21.89"/>
    </reaction>
</comment>
<evidence type="ECO:0000256" key="1">
    <source>
        <dbReference type="ARBA" id="ARBA00000677"/>
    </source>
</evidence>
<dbReference type="InterPro" id="IPR036286">
    <property type="entry name" value="LexA/Signal_pep-like_sf"/>
</dbReference>
<name>A0ABR8XA10_9BACL</name>
<reference evidence="7 8" key="1">
    <citation type="submission" date="2020-08" db="EMBL/GenBank/DDBJ databases">
        <title>A Genomic Blueprint of the Chicken Gut Microbiome.</title>
        <authorList>
            <person name="Gilroy R."/>
            <person name="Ravi A."/>
            <person name="Getino M."/>
            <person name="Pursley I."/>
            <person name="Horton D.L."/>
            <person name="Alikhan N.-F."/>
            <person name="Baker D."/>
            <person name="Gharbi K."/>
            <person name="Hall N."/>
            <person name="Watson M."/>
            <person name="Adriaenssens E.M."/>
            <person name="Foster-Nyarko E."/>
            <person name="Jarju S."/>
            <person name="Secka A."/>
            <person name="Antonio M."/>
            <person name="Oren A."/>
            <person name="Chaudhuri R."/>
            <person name="La Ragione R.M."/>
            <person name="Hildebrand F."/>
            <person name="Pallen M.J."/>
        </authorList>
    </citation>
    <scope>NUCLEOTIDE SEQUENCE [LARGE SCALE GENOMIC DNA]</scope>
    <source>
        <strain evidence="7 8">Re31</strain>
    </source>
</reference>
<keyword evidence="5" id="KW-0645">Protease</keyword>
<evidence type="ECO:0000256" key="5">
    <source>
        <dbReference type="RuleBase" id="RU362042"/>
    </source>
</evidence>
<dbReference type="InterPro" id="IPR019758">
    <property type="entry name" value="Pept_S26A_signal_pept_1_CS"/>
</dbReference>
<comment type="caution">
    <text evidence="7">The sequence shown here is derived from an EMBL/GenBank/DDBJ whole genome shotgun (WGS) entry which is preliminary data.</text>
</comment>
<sequence length="193" mass="22511">MKKERKNKNEFMSWLVAILFGIVISFICREFLFSPIVVKGASMVPTYENKDVIIVSKISEIDRFDHIVFKSPVEDEYYIKRVIGLPGDTVEMKEDILIVNGIEYEEPYVNRETDNPFQRRVTENFTLEDYTGEKTVPEGYLFVLGDNRLTSFDSRHYGLISIDAVLGESKMRIYPFNHFTLNWGKEEVEVKSN</sequence>
<organism evidence="7 8">
    <name type="scientific">Ureibacillus galli</name>
    <dbReference type="NCBI Taxonomy" id="2762222"/>
    <lineage>
        <taxon>Bacteria</taxon>
        <taxon>Bacillati</taxon>
        <taxon>Bacillota</taxon>
        <taxon>Bacilli</taxon>
        <taxon>Bacillales</taxon>
        <taxon>Caryophanaceae</taxon>
        <taxon>Ureibacillus</taxon>
    </lineage>
</organism>
<dbReference type="InterPro" id="IPR019533">
    <property type="entry name" value="Peptidase_S26"/>
</dbReference>
<keyword evidence="8" id="KW-1185">Reference proteome</keyword>
<dbReference type="EMBL" id="JACSQA010000005">
    <property type="protein sequence ID" value="MBD8026161.1"/>
    <property type="molecule type" value="Genomic_DNA"/>
</dbReference>
<feature type="domain" description="Peptidase S26" evidence="6">
    <location>
        <begin position="12"/>
        <end position="173"/>
    </location>
</feature>
<evidence type="ECO:0000256" key="3">
    <source>
        <dbReference type="ARBA" id="ARBA00013208"/>
    </source>
</evidence>
<evidence type="ECO:0000313" key="8">
    <source>
        <dbReference type="Proteomes" id="UP000640930"/>
    </source>
</evidence>
<evidence type="ECO:0000313" key="7">
    <source>
        <dbReference type="EMBL" id="MBD8026161.1"/>
    </source>
</evidence>
<gene>
    <name evidence="7" type="primary">lepB</name>
    <name evidence="7" type="ORF">H9636_05760</name>
</gene>
<dbReference type="EC" id="3.4.21.89" evidence="3 5"/>
<keyword evidence="5" id="KW-1133">Transmembrane helix</keyword>
<proteinExistence type="inferred from homology"/>
<dbReference type="SUPFAM" id="SSF51306">
    <property type="entry name" value="LexA/Signal peptidase"/>
    <property type="match status" value="1"/>
</dbReference>
<protein>
    <recommendedName>
        <fullName evidence="3 5">Signal peptidase I</fullName>
        <ecNumber evidence="3 5">3.4.21.89</ecNumber>
    </recommendedName>
</protein>
<dbReference type="CDD" id="cd06530">
    <property type="entry name" value="S26_SPase_I"/>
    <property type="match status" value="1"/>
</dbReference>
<dbReference type="PANTHER" id="PTHR43390">
    <property type="entry name" value="SIGNAL PEPTIDASE I"/>
    <property type="match status" value="1"/>
</dbReference>
<dbReference type="Gene3D" id="2.10.109.10">
    <property type="entry name" value="Umud Fragment, subunit A"/>
    <property type="match status" value="1"/>
</dbReference>
<comment type="subcellular location">
    <subcellularLocation>
        <location evidence="2">Cell membrane</location>
        <topology evidence="2">Single-pass type II membrane protein</topology>
    </subcellularLocation>
    <subcellularLocation>
        <location evidence="5">Membrane</location>
        <topology evidence="5">Single-pass type II membrane protein</topology>
    </subcellularLocation>
</comment>
<keyword evidence="4 5" id="KW-0378">Hydrolase</keyword>
<dbReference type="PANTHER" id="PTHR43390:SF8">
    <property type="entry name" value="SIGNAL PEPTIDASE I"/>
    <property type="match status" value="1"/>
</dbReference>
<keyword evidence="5" id="KW-0472">Membrane</keyword>
<dbReference type="NCBIfam" id="TIGR02227">
    <property type="entry name" value="sigpep_I_bact"/>
    <property type="match status" value="1"/>
</dbReference>
<evidence type="ECO:0000256" key="4">
    <source>
        <dbReference type="ARBA" id="ARBA00022801"/>
    </source>
</evidence>
<keyword evidence="5" id="KW-0812">Transmembrane</keyword>
<dbReference type="GO" id="GO:0009003">
    <property type="term" value="F:signal peptidase activity"/>
    <property type="evidence" value="ECO:0007669"/>
    <property type="project" value="UniProtKB-EC"/>
</dbReference>
<dbReference type="Pfam" id="PF10502">
    <property type="entry name" value="Peptidase_S26"/>
    <property type="match status" value="1"/>
</dbReference>
<accession>A0ABR8XA10</accession>
<comment type="similarity">
    <text evidence="5">Belongs to the peptidase S26 family.</text>
</comment>
<feature type="transmembrane region" description="Helical" evidence="5">
    <location>
        <begin position="12"/>
        <end position="32"/>
    </location>
</feature>
<dbReference type="Proteomes" id="UP000640930">
    <property type="component" value="Unassembled WGS sequence"/>
</dbReference>
<dbReference type="InterPro" id="IPR000223">
    <property type="entry name" value="Pept_S26A_signal_pept_1"/>
</dbReference>
<evidence type="ECO:0000259" key="6">
    <source>
        <dbReference type="Pfam" id="PF10502"/>
    </source>
</evidence>
<dbReference type="InterPro" id="IPR019757">
    <property type="entry name" value="Pept_S26A_signal_pept_1_Lys-AS"/>
</dbReference>
<dbReference type="PROSITE" id="PS00761">
    <property type="entry name" value="SPASE_I_3"/>
    <property type="match status" value="1"/>
</dbReference>
<dbReference type="PROSITE" id="PS00760">
    <property type="entry name" value="SPASE_I_2"/>
    <property type="match status" value="1"/>
</dbReference>
<dbReference type="PRINTS" id="PR00727">
    <property type="entry name" value="LEADERPTASE"/>
</dbReference>
<evidence type="ECO:0000256" key="2">
    <source>
        <dbReference type="ARBA" id="ARBA00004401"/>
    </source>
</evidence>